<organism evidence="12 13">
    <name type="scientific">Endozoicomonas euniceicola</name>
    <dbReference type="NCBI Taxonomy" id="1234143"/>
    <lineage>
        <taxon>Bacteria</taxon>
        <taxon>Pseudomonadati</taxon>
        <taxon>Pseudomonadota</taxon>
        <taxon>Gammaproteobacteria</taxon>
        <taxon>Oceanospirillales</taxon>
        <taxon>Endozoicomonadaceae</taxon>
        <taxon>Endozoicomonas</taxon>
    </lineage>
</organism>
<keyword evidence="3 10" id="KW-0227">DNA damage</keyword>
<keyword evidence="4 10" id="KW-0378">Hydrolase</keyword>
<gene>
    <name evidence="10 12" type="primary">recC</name>
    <name evidence="12" type="ORF">NX720_00700</name>
</gene>
<comment type="function">
    <text evidence="10">A helicase/nuclease that prepares dsDNA breaks (DSB) for recombinational DNA repair. Binds to DSBs and unwinds DNA via a highly rapid and processive ATP-dependent bidirectional helicase activity. Unwinds dsDNA until it encounters a Chi (crossover hotspot instigator) sequence from the 3' direction. Cuts ssDNA a few nucleotides 3' to the Chi site. The properties and activities of the enzyme are changed at Chi. The Chi-altered holoenzyme produces a long 3'-ssDNA overhang and facilitates RecA-binding to the ssDNA for homologous DNA recombination and repair. Holoenzyme degrades any linearized DNA that is unable to undergo homologous recombination. In the holoenzyme this subunit recognizes the wild-type Chi sequence, and when added to isolated RecB increases its ATP-dependent helicase processivity.</text>
</comment>
<evidence type="ECO:0000256" key="10">
    <source>
        <dbReference type="HAMAP-Rule" id="MF_01486"/>
    </source>
</evidence>
<dbReference type="NCBIfam" id="TIGR01450">
    <property type="entry name" value="recC"/>
    <property type="match status" value="1"/>
</dbReference>
<evidence type="ECO:0000256" key="6">
    <source>
        <dbReference type="ARBA" id="ARBA00022839"/>
    </source>
</evidence>
<comment type="subunit">
    <text evidence="10">Heterotrimer of RecB, RecC and RecD. All subunits contribute to DNA-binding.</text>
</comment>
<evidence type="ECO:0000259" key="11">
    <source>
        <dbReference type="Pfam" id="PF17946"/>
    </source>
</evidence>
<dbReference type="Gene3D" id="3.40.50.10930">
    <property type="match status" value="1"/>
</dbReference>
<reference evidence="12" key="1">
    <citation type="submission" date="2022-10" db="EMBL/GenBank/DDBJ databases">
        <title>Completed Genome Sequence of two octocoral isolated bacterium, Endozoicomonas euniceicola EF212T and Endozoicomonas gorgoniicola PS125T.</title>
        <authorList>
            <person name="Chiou Y.-J."/>
            <person name="Chen Y.-H."/>
        </authorList>
    </citation>
    <scope>NUCLEOTIDE SEQUENCE</scope>
    <source>
        <strain evidence="12">EF212</strain>
    </source>
</reference>
<protein>
    <recommendedName>
        <fullName evidence="10">RecBCD enzyme subunit RecC</fullName>
    </recommendedName>
    <alternativeName>
        <fullName evidence="10">Exonuclease V subunit RecC</fullName>
        <shortName evidence="10">ExoV subunit RecC</shortName>
    </alternativeName>
    <alternativeName>
        <fullName evidence="10">Helicase/nuclease RecBCD subunit RecC</fullName>
    </alternativeName>
</protein>
<dbReference type="PANTHER" id="PTHR30591:SF1">
    <property type="entry name" value="RECBCD ENZYME SUBUNIT RECC"/>
    <property type="match status" value="1"/>
</dbReference>
<dbReference type="SUPFAM" id="SSF52540">
    <property type="entry name" value="P-loop containing nucleoside triphosphate hydrolases"/>
    <property type="match status" value="2"/>
</dbReference>
<evidence type="ECO:0000256" key="2">
    <source>
        <dbReference type="ARBA" id="ARBA00022741"/>
    </source>
</evidence>
<comment type="similarity">
    <text evidence="10">Belongs to the RecC family.</text>
</comment>
<evidence type="ECO:0000256" key="3">
    <source>
        <dbReference type="ARBA" id="ARBA00022763"/>
    </source>
</evidence>
<dbReference type="PIRSF" id="PIRSF000980">
    <property type="entry name" value="RecC"/>
    <property type="match status" value="1"/>
</dbReference>
<dbReference type="InterPro" id="IPR013986">
    <property type="entry name" value="DExx_box_DNA_helicase_dom_sf"/>
</dbReference>
<proteinExistence type="inferred from homology"/>
<dbReference type="RefSeq" id="WP_262598781.1">
    <property type="nucleotide sequence ID" value="NZ_CP103300.1"/>
</dbReference>
<dbReference type="PANTHER" id="PTHR30591">
    <property type="entry name" value="RECBCD ENZYME SUBUNIT RECC"/>
    <property type="match status" value="1"/>
</dbReference>
<keyword evidence="9 10" id="KW-0234">DNA repair</keyword>
<comment type="miscellaneous">
    <text evidence="10">In the RecBCD complex, RecB has a slow 3'-5' helicase, an exonuclease activity and loads RecA onto ssDNA, RecD has a fast 5'-3' helicase activity, while RecC stimulates the ATPase and processivity of the RecB helicase and contributes to recognition of the Chi site.</text>
</comment>
<keyword evidence="1 10" id="KW-0540">Nuclease</keyword>
<sequence length="1120" mass="128614">MFTIYHSNQLDVLKDLLVELIRRDPLSNPLEDEQILVQSPGMAQWLRLALADGFGIAAATAFPLPASFLWDMFVRILPDVPRRSAFNKEAMTWKIMTLLPEMVHRDSFADLRQYLSDDHDGVRLFQLSEKVADTFDQYLVYRPDWIAFWTQGGSDPDNVAAAQPWQPELWRELVNKTESLGQNHWHRANMHHRFLEELYNGHHQHKLPRRLFVFGISALPPHFVDTLKALGEQTDVHMLVCNPCRYYWGDEKDPKYLLRMTAKKFASNQLVQSLPAVSTSKQNDFTREGLSLDNPNASGNPLLGSMGKLGRDYLHQLHDLDAPEISAFVDGDNDGDSNGKHNGLLHSLQNDILELTEPSGKLSINPEDQSLRLHSCHSPLREVEVLHDQLLALFEQNPELTPRDVVVMLPDVDQYSPWIQAVFGGVGSQDQDDPRRIPFSISDRSARNEHPILSGLLHLLDLDNSRCTAPELLELLEIPAMQRRFELSADDLDTLRRWVDETGIRWGLNPDHQAHFDLPPRDSNSWLFGLRRLLLGYAMPEACGLYDNILPFDAVQGMSARLAGQLAEFIDHADHLAQTLQQERSIEEWTAYIHDINERFFLADENDEYALKLVHEALENLHQQLDDAGYNEALTRPVLLSYLSERLSSQRSSQRFLAGQVNFCTLMPMRSIPFKVVCLLGLNDGAYPRSIAPTGFDLIARHPRRGDRSRREDDRYLFLEALLSAREKLYISYVGRSVKDNTERVPSVLVTELLDYIDQNYTIDEHSIKHHLLTEHTLQPFSPGNFLPDRPNPPFNSLFNSLFSYAREWLPVARRDEIDAAAFIDTALPEEKDKQDVLELSELLRFYRNPCKSFCNRRLKVYFEDSDEVLEETEPFIIGGLDAYQLKQQVLNDLLEKGHTDDVYRILKAVGQLPHGAFGDLLLEEQETGLTELSEQVKARTRTPEDDKEESIEVNLKLGELQLTGWLKNIYDNSLVRYRPAKVKGKDLMLTWIEHLCLCVCSDQPAITHLLSLNAPMTYQVVEKEEALEQLQELVRYYQQGQKEPLPFFPETAWSWLTADEDKAESAARKAYEGGYNHEGERRDAYMSRCYPTLEPTYNAMTELAQTFMQPMQPYLEEVK</sequence>
<name>A0ABY6GV76_9GAMM</name>
<dbReference type="Gene3D" id="1.10.10.160">
    <property type="match status" value="1"/>
</dbReference>
<evidence type="ECO:0000256" key="4">
    <source>
        <dbReference type="ARBA" id="ARBA00022801"/>
    </source>
</evidence>
<dbReference type="Pfam" id="PF17946">
    <property type="entry name" value="RecC_C"/>
    <property type="match status" value="1"/>
</dbReference>
<accession>A0ABY6GV76</accession>
<keyword evidence="8 10" id="KW-0238">DNA-binding</keyword>
<dbReference type="EMBL" id="CP103300">
    <property type="protein sequence ID" value="UYM16487.1"/>
    <property type="molecule type" value="Genomic_DNA"/>
</dbReference>
<dbReference type="Gene3D" id="3.40.50.300">
    <property type="entry name" value="P-loop containing nucleotide triphosphate hydrolases"/>
    <property type="match status" value="2"/>
</dbReference>
<evidence type="ECO:0000256" key="9">
    <source>
        <dbReference type="ARBA" id="ARBA00023204"/>
    </source>
</evidence>
<dbReference type="SUPFAM" id="SSF52980">
    <property type="entry name" value="Restriction endonuclease-like"/>
    <property type="match status" value="1"/>
</dbReference>
<dbReference type="InterPro" id="IPR011335">
    <property type="entry name" value="Restrct_endonuc-II-like"/>
</dbReference>
<evidence type="ECO:0000313" key="12">
    <source>
        <dbReference type="EMBL" id="UYM16487.1"/>
    </source>
</evidence>
<feature type="domain" description="RecC C-terminal" evidence="11">
    <location>
        <begin position="836"/>
        <end position="1060"/>
    </location>
</feature>
<evidence type="ECO:0000313" key="13">
    <source>
        <dbReference type="Proteomes" id="UP001163255"/>
    </source>
</evidence>
<dbReference type="InterPro" id="IPR041500">
    <property type="entry name" value="RecC_C"/>
</dbReference>
<keyword evidence="5 10" id="KW-0347">Helicase</keyword>
<dbReference type="Proteomes" id="UP001163255">
    <property type="component" value="Chromosome"/>
</dbReference>
<keyword evidence="2 10" id="KW-0547">Nucleotide-binding</keyword>
<dbReference type="GO" id="GO:0008854">
    <property type="term" value="F:exodeoxyribonuclease V activity"/>
    <property type="evidence" value="ECO:0007669"/>
    <property type="project" value="UniProtKB-EC"/>
</dbReference>
<keyword evidence="6 10" id="KW-0269">Exonuclease</keyword>
<dbReference type="HAMAP" id="MF_01486">
    <property type="entry name" value="RecC"/>
    <property type="match status" value="1"/>
</dbReference>
<evidence type="ECO:0000256" key="8">
    <source>
        <dbReference type="ARBA" id="ARBA00023125"/>
    </source>
</evidence>
<dbReference type="Gene3D" id="1.10.10.990">
    <property type="match status" value="1"/>
</dbReference>
<dbReference type="InterPro" id="IPR006697">
    <property type="entry name" value="RecC"/>
</dbReference>
<evidence type="ECO:0000256" key="1">
    <source>
        <dbReference type="ARBA" id="ARBA00022722"/>
    </source>
</evidence>
<dbReference type="Pfam" id="PF04257">
    <property type="entry name" value="Exonuc_V_gamma"/>
    <property type="match status" value="1"/>
</dbReference>
<keyword evidence="7 10" id="KW-0067">ATP-binding</keyword>
<evidence type="ECO:0000256" key="7">
    <source>
        <dbReference type="ARBA" id="ARBA00022840"/>
    </source>
</evidence>
<dbReference type="CDD" id="cd22353">
    <property type="entry name" value="RecC_C-like"/>
    <property type="match status" value="1"/>
</dbReference>
<evidence type="ECO:0000256" key="5">
    <source>
        <dbReference type="ARBA" id="ARBA00022806"/>
    </source>
</evidence>
<keyword evidence="13" id="KW-1185">Reference proteome</keyword>
<dbReference type="InterPro" id="IPR027417">
    <property type="entry name" value="P-loop_NTPase"/>
</dbReference>